<name>A0ABV6SLN7_AZOPA</name>
<keyword evidence="6" id="KW-0742">SOS response</keyword>
<evidence type="ECO:0000256" key="4">
    <source>
        <dbReference type="ARBA" id="ARBA00022881"/>
    </source>
</evidence>
<feature type="domain" description="GIY-YIG" evidence="10">
    <location>
        <begin position="29"/>
        <end position="104"/>
    </location>
</feature>
<dbReference type="NCBIfam" id="NF007833">
    <property type="entry name" value="PRK10545.1"/>
    <property type="match status" value="1"/>
</dbReference>
<dbReference type="PANTHER" id="PTHR30562:SF10">
    <property type="entry name" value="EXCINUCLEASE CHO"/>
    <property type="match status" value="1"/>
</dbReference>
<dbReference type="EMBL" id="JBHLSS010000081">
    <property type="protein sequence ID" value="MFC0710454.1"/>
    <property type="molecule type" value="Genomic_DNA"/>
</dbReference>
<keyword evidence="12" id="KW-1185">Reference proteome</keyword>
<keyword evidence="2" id="KW-0228">DNA excision</keyword>
<evidence type="ECO:0000256" key="8">
    <source>
        <dbReference type="ARBA" id="ARBA00042138"/>
    </source>
</evidence>
<dbReference type="Gene3D" id="3.40.1440.10">
    <property type="entry name" value="GIY-YIG endonuclease"/>
    <property type="match status" value="1"/>
</dbReference>
<comment type="caution">
    <text evidence="11">The sequence shown here is derived from an EMBL/GenBank/DDBJ whole genome shotgun (WGS) entry which is preliminary data.</text>
</comment>
<proteinExistence type="predicted"/>
<keyword evidence="5" id="KW-0234">DNA repair</keyword>
<keyword evidence="3 11" id="KW-0378">Hydrolase</keyword>
<evidence type="ECO:0000313" key="12">
    <source>
        <dbReference type="Proteomes" id="UP001589891"/>
    </source>
</evidence>
<evidence type="ECO:0000256" key="5">
    <source>
        <dbReference type="ARBA" id="ARBA00023204"/>
    </source>
</evidence>
<dbReference type="PANTHER" id="PTHR30562">
    <property type="entry name" value="UVRC/OXIDOREDUCTASE"/>
    <property type="match status" value="1"/>
</dbReference>
<keyword evidence="1" id="KW-0227">DNA damage</keyword>
<evidence type="ECO:0000256" key="2">
    <source>
        <dbReference type="ARBA" id="ARBA00022769"/>
    </source>
</evidence>
<dbReference type="SMART" id="SM00465">
    <property type="entry name" value="GIYc"/>
    <property type="match status" value="1"/>
</dbReference>
<accession>A0ABV6SLN7</accession>
<dbReference type="InterPro" id="IPR047296">
    <property type="entry name" value="GIY-YIG_UvrC_Cho"/>
</dbReference>
<evidence type="ECO:0000259" key="10">
    <source>
        <dbReference type="PROSITE" id="PS50164"/>
    </source>
</evidence>
<evidence type="ECO:0000256" key="9">
    <source>
        <dbReference type="ARBA" id="ARBA00042732"/>
    </source>
</evidence>
<dbReference type="InterPro" id="IPR050066">
    <property type="entry name" value="UvrABC_protein_C"/>
</dbReference>
<dbReference type="GO" id="GO:0016787">
    <property type="term" value="F:hydrolase activity"/>
    <property type="evidence" value="ECO:0007669"/>
    <property type="project" value="UniProtKB-KW"/>
</dbReference>
<organism evidence="11 12">
    <name type="scientific">Azorhizophilus paspali</name>
    <name type="common">Azotobacter paspali</name>
    <dbReference type="NCBI Taxonomy" id="69963"/>
    <lineage>
        <taxon>Bacteria</taxon>
        <taxon>Pseudomonadati</taxon>
        <taxon>Pseudomonadota</taxon>
        <taxon>Gammaproteobacteria</taxon>
        <taxon>Pseudomonadales</taxon>
        <taxon>Pseudomonadaceae</taxon>
        <taxon>Azorhizophilus</taxon>
    </lineage>
</organism>
<gene>
    <name evidence="11" type="primary">cho</name>
    <name evidence="11" type="ORF">ACFFGX_13170</name>
</gene>
<dbReference type="InterPro" id="IPR035901">
    <property type="entry name" value="GIY-YIG_endonuc_sf"/>
</dbReference>
<dbReference type="Proteomes" id="UP001589891">
    <property type="component" value="Unassembled WGS sequence"/>
</dbReference>
<keyword evidence="4" id="KW-0267">Excision nuclease</keyword>
<evidence type="ECO:0000256" key="3">
    <source>
        <dbReference type="ARBA" id="ARBA00022801"/>
    </source>
</evidence>
<evidence type="ECO:0000256" key="6">
    <source>
        <dbReference type="ARBA" id="ARBA00023236"/>
    </source>
</evidence>
<dbReference type="InterPro" id="IPR000305">
    <property type="entry name" value="GIY-YIG_endonuc"/>
</dbReference>
<dbReference type="RefSeq" id="WP_376946518.1">
    <property type="nucleotide sequence ID" value="NZ_CP171449.1"/>
</dbReference>
<protein>
    <recommendedName>
        <fullName evidence="7">Excinuclease cho</fullName>
    </recommendedName>
    <alternativeName>
        <fullName evidence="9">Endonuclease cho</fullName>
    </alternativeName>
    <alternativeName>
        <fullName evidence="8">UvrC homolog protein</fullName>
    </alternativeName>
</protein>
<reference evidence="11 12" key="1">
    <citation type="submission" date="2024-09" db="EMBL/GenBank/DDBJ databases">
        <authorList>
            <person name="Sun Q."/>
            <person name="Mori K."/>
        </authorList>
    </citation>
    <scope>NUCLEOTIDE SEQUENCE [LARGE SCALE GENOMIC DNA]</scope>
    <source>
        <strain evidence="11 12">NCAIM B.01794</strain>
    </source>
</reference>
<evidence type="ECO:0000256" key="7">
    <source>
        <dbReference type="ARBA" id="ARBA00040756"/>
    </source>
</evidence>
<evidence type="ECO:0000313" key="11">
    <source>
        <dbReference type="EMBL" id="MFC0710454.1"/>
    </source>
</evidence>
<evidence type="ECO:0000256" key="1">
    <source>
        <dbReference type="ARBA" id="ARBA00022763"/>
    </source>
</evidence>
<sequence length="282" mass="32298">MLPTKRSLRPAERYEYPEYLRERIASMPKAPGVYLFYGDSDSMPLYIGKSVDIRARLLAHLRTPEEARLLRQTRRIEHVRTAGEIGALLLESRLIKELQPLYNKRLRRQRWLYSIRLANGRPEVVEAVPPDREQALYGLFRSRRVAGERLLEMADRHRLCLGLLGLERYEPGRACFRTQIGRCAGACAGRESHEAHAARLLAALTEWQLFCWPYPGPVALHERGEGLRDYHVVDRWHFLGTYASLKAARKAPAGPLPRFDADSYRILLRPILQGGAGIVPLL</sequence>
<dbReference type="PROSITE" id="PS50164">
    <property type="entry name" value="GIY_YIG"/>
    <property type="match status" value="1"/>
</dbReference>
<dbReference type="SUPFAM" id="SSF82771">
    <property type="entry name" value="GIY-YIG endonuclease"/>
    <property type="match status" value="1"/>
</dbReference>
<dbReference type="CDD" id="cd10434">
    <property type="entry name" value="GIY-YIG_UvrC_Cho"/>
    <property type="match status" value="1"/>
</dbReference>